<organism evidence="2">
    <name type="scientific">bioreactor metagenome</name>
    <dbReference type="NCBI Taxonomy" id="1076179"/>
    <lineage>
        <taxon>unclassified sequences</taxon>
        <taxon>metagenomes</taxon>
        <taxon>ecological metagenomes</taxon>
    </lineage>
</organism>
<gene>
    <name evidence="2" type="ORF">SDC9_38261</name>
</gene>
<dbReference type="AlphaFoldDB" id="A0A644VL71"/>
<proteinExistence type="predicted"/>
<name>A0A644VL71_9ZZZZ</name>
<keyword evidence="1" id="KW-1133">Transmembrane helix</keyword>
<accession>A0A644VL71</accession>
<sequence length="122" mass="11998">MTFSKTARRVGVAGIAGLAALLPAAAMAAGTTTGVEAGFSSITTTLTTLMSGAGGYLILIISVIVAAVTLMATGRWTFVITAVAVSLFLGYGLSIISSVGGVTATIDMVTATADAPQIAIEG</sequence>
<keyword evidence="1" id="KW-0812">Transmembrane</keyword>
<dbReference type="EMBL" id="VSSQ01000349">
    <property type="protein sequence ID" value="MPL92164.1"/>
    <property type="molecule type" value="Genomic_DNA"/>
</dbReference>
<feature type="transmembrane region" description="Helical" evidence="1">
    <location>
        <begin position="78"/>
        <end position="99"/>
    </location>
</feature>
<evidence type="ECO:0000313" key="2">
    <source>
        <dbReference type="EMBL" id="MPL92164.1"/>
    </source>
</evidence>
<protein>
    <recommendedName>
        <fullName evidence="3">TrbC/VIRB2 family protein</fullName>
    </recommendedName>
</protein>
<evidence type="ECO:0000256" key="1">
    <source>
        <dbReference type="SAM" id="Phobius"/>
    </source>
</evidence>
<comment type="caution">
    <text evidence="2">The sequence shown here is derived from an EMBL/GenBank/DDBJ whole genome shotgun (WGS) entry which is preliminary data.</text>
</comment>
<evidence type="ECO:0008006" key="3">
    <source>
        <dbReference type="Google" id="ProtNLM"/>
    </source>
</evidence>
<reference evidence="2" key="1">
    <citation type="submission" date="2019-08" db="EMBL/GenBank/DDBJ databases">
        <authorList>
            <person name="Kucharzyk K."/>
            <person name="Murdoch R.W."/>
            <person name="Higgins S."/>
            <person name="Loffler F."/>
        </authorList>
    </citation>
    <scope>NUCLEOTIDE SEQUENCE</scope>
</reference>
<feature type="transmembrane region" description="Helical" evidence="1">
    <location>
        <begin position="52"/>
        <end position="71"/>
    </location>
</feature>
<keyword evidence="1" id="KW-0472">Membrane</keyword>